<dbReference type="SUPFAM" id="SSF49599">
    <property type="entry name" value="TRAF domain-like"/>
    <property type="match status" value="4"/>
</dbReference>
<accession>A0ABD1P7D8</accession>
<gene>
    <name evidence="3" type="ORF">Fot_54541</name>
</gene>
<name>A0ABD1P7D8_9LAMI</name>
<protein>
    <submittedName>
        <fullName evidence="3">TRAF-like family protein</fullName>
    </submittedName>
</protein>
<feature type="domain" description="MATH" evidence="2">
    <location>
        <begin position="436"/>
        <end position="570"/>
    </location>
</feature>
<comment type="caution">
    <text evidence="3">The sequence shown here is derived from an EMBL/GenBank/DDBJ whole genome shotgun (WGS) entry which is preliminary data.</text>
</comment>
<dbReference type="InterPro" id="IPR002083">
    <property type="entry name" value="MATH/TRAF_dom"/>
</dbReference>
<feature type="domain" description="MATH" evidence="2">
    <location>
        <begin position="71"/>
        <end position="211"/>
    </location>
</feature>
<evidence type="ECO:0000313" key="3">
    <source>
        <dbReference type="EMBL" id="KAL2459797.1"/>
    </source>
</evidence>
<dbReference type="AlphaFoldDB" id="A0ABD1P7D8"/>
<evidence type="ECO:0000313" key="4">
    <source>
        <dbReference type="Proteomes" id="UP001604277"/>
    </source>
</evidence>
<feature type="compositionally biased region" description="Basic residues" evidence="1">
    <location>
        <begin position="8"/>
        <end position="28"/>
    </location>
</feature>
<evidence type="ECO:0000256" key="1">
    <source>
        <dbReference type="SAM" id="MobiDB-lite"/>
    </source>
</evidence>
<dbReference type="PANTHER" id="PTHR46162">
    <property type="entry name" value="TRAF-LIKE FAMILY PROTEIN"/>
    <property type="match status" value="1"/>
</dbReference>
<dbReference type="Gene3D" id="2.60.210.10">
    <property type="entry name" value="Apoptosis, Tumor Necrosis Factor Receptor Associated Protein 2, Chain A"/>
    <property type="match status" value="4"/>
</dbReference>
<dbReference type="SMART" id="SM00061">
    <property type="entry name" value="MATH"/>
    <property type="match status" value="4"/>
</dbReference>
<feature type="region of interest" description="Disordered" evidence="1">
    <location>
        <begin position="1"/>
        <end position="40"/>
    </location>
</feature>
<dbReference type="PROSITE" id="PS50144">
    <property type="entry name" value="MATH"/>
    <property type="match status" value="4"/>
</dbReference>
<evidence type="ECO:0000259" key="2">
    <source>
        <dbReference type="PROSITE" id="PS50144"/>
    </source>
</evidence>
<organism evidence="3 4">
    <name type="scientific">Forsythia ovata</name>
    <dbReference type="NCBI Taxonomy" id="205694"/>
    <lineage>
        <taxon>Eukaryota</taxon>
        <taxon>Viridiplantae</taxon>
        <taxon>Streptophyta</taxon>
        <taxon>Embryophyta</taxon>
        <taxon>Tracheophyta</taxon>
        <taxon>Spermatophyta</taxon>
        <taxon>Magnoliopsida</taxon>
        <taxon>eudicotyledons</taxon>
        <taxon>Gunneridae</taxon>
        <taxon>Pentapetalae</taxon>
        <taxon>asterids</taxon>
        <taxon>lamiids</taxon>
        <taxon>Lamiales</taxon>
        <taxon>Oleaceae</taxon>
        <taxon>Forsythieae</taxon>
        <taxon>Forsythia</taxon>
    </lineage>
</organism>
<dbReference type="Proteomes" id="UP001604277">
    <property type="component" value="Unassembled WGS sequence"/>
</dbReference>
<feature type="domain" description="MATH" evidence="2">
    <location>
        <begin position="231"/>
        <end position="351"/>
    </location>
</feature>
<keyword evidence="4" id="KW-1185">Reference proteome</keyword>
<proteinExistence type="predicted"/>
<dbReference type="EMBL" id="JBFOLJ010000021">
    <property type="protein sequence ID" value="KAL2459797.1"/>
    <property type="molecule type" value="Genomic_DNA"/>
</dbReference>
<dbReference type="CDD" id="cd00121">
    <property type="entry name" value="MATH"/>
    <property type="match status" value="4"/>
</dbReference>
<dbReference type="PANTHER" id="PTHR46162:SF20">
    <property type="entry name" value="UBIQUITIN CARBOXYL-TERMINAL HYDROLASE 7-LIKE ISOFORM X1"/>
    <property type="match status" value="1"/>
</dbReference>
<dbReference type="InterPro" id="IPR008974">
    <property type="entry name" value="TRAF-like"/>
</dbReference>
<dbReference type="Pfam" id="PF22486">
    <property type="entry name" value="MATH_2"/>
    <property type="match status" value="4"/>
</dbReference>
<reference evidence="4" key="1">
    <citation type="submission" date="2024-07" db="EMBL/GenBank/DDBJ databases">
        <title>Two chromosome-level genome assemblies of Korean endemic species Abeliophyllum distichum and Forsythia ovata (Oleaceae).</title>
        <authorList>
            <person name="Jang H."/>
        </authorList>
    </citation>
    <scope>NUCLEOTIDE SEQUENCE [LARGE SCALE GENOMIC DNA]</scope>
</reference>
<sequence length="725" mass="82895">MASSRCGSKSRRKAKMRRNQSGSKRNRGKNSGTAKTEKKKVNIPVPEGQTESNTLIVKKLLMKQVQNTSMATALFVSLQRLQQLQPLPLLSEHGIDKYESSEFESSDYKWKLIIYPNGRKTETEDGTNHISVYLAVAETSSLPACWEVNAVFSIFLFNHKFDNFLSVRGRVQRFHCLKSEWGFSKFIQMETLKDPSNGYLVDDTCVFGAEVFVIKNKGTKECLSLLKVTDSFKREFKISKFSEVWDIWYSEEFKAGDHKWKLSMYPKGSGEEKERSVSIFLHSVDLERDSSCKKIKANFYIRIKNQLIDGAHCKNGERVEESFISLLGVARRSESETSKLEEELGVFLQGVDGRACGDLLSTRGDSGFGAELKEIGMIVGVNLDEFAGHWQAPRDLLYVRDELGFMYVTQMLEKMALLPHPVDEDEVTVETRDLLPSHFLFKIESFSLLSKHGIDKYESSEFESSDYKWKLIIYPNGRKTETEDGTDHISVYLAVSETSSLPASWDVNAVFSIFLFNHKLDNFLSVRGRARRFHTLKPEWGFSKFIQTETLIDPSNGYLVDDTCVFGAEVFVIKNKGTKECLSLLKVTDSFKREFKISRFSRLGEIWYSEEFKAGDHKWKLSMYPKGIGEEKERSVSIFLHTIDLERHSSCKKIKADFYIRIKNQQHIDGAHCMYAGSVWFSTSKISLGWPPFIPMVDMNDPKKGFVVKDSCIIEVEISVQAIVR</sequence>
<feature type="domain" description="MATH" evidence="2">
    <location>
        <begin position="590"/>
        <end position="718"/>
    </location>
</feature>